<dbReference type="NCBIfam" id="NF045541">
    <property type="entry name" value="scaf_prot_MCP2"/>
    <property type="match status" value="1"/>
</dbReference>
<dbReference type="RefSeq" id="WP_228227979.1">
    <property type="nucleotide sequence ID" value="NZ_JAJGNP010000021.1"/>
</dbReference>
<name>A0ABS8H8V0_9SPHN</name>
<proteinExistence type="predicted"/>
<protein>
    <submittedName>
        <fullName evidence="1">Mu-like prophage major head subunit gpT family protein</fullName>
    </submittedName>
</protein>
<organism evidence="1 2">
    <name type="scientific">Sphingobium soli</name>
    <dbReference type="NCBI Taxonomy" id="1591116"/>
    <lineage>
        <taxon>Bacteria</taxon>
        <taxon>Pseudomonadati</taxon>
        <taxon>Pseudomonadota</taxon>
        <taxon>Alphaproteobacteria</taxon>
        <taxon>Sphingomonadales</taxon>
        <taxon>Sphingomonadaceae</taxon>
        <taxon>Sphingobium</taxon>
    </lineage>
</organism>
<dbReference type="Pfam" id="PF25209">
    <property type="entry name" value="Phage_capsid_4"/>
    <property type="match status" value="1"/>
</dbReference>
<reference evidence="1 2" key="1">
    <citation type="submission" date="2021-10" db="EMBL/GenBank/DDBJ databases">
        <title>The diversity and Nitrogen Metabolism of Culturable Nitrate-Utilizing Bacteria Within the Oxygen Minimum Zone of the Changjiang (Yangtze River)Estuary.</title>
        <authorList>
            <person name="Zhang D."/>
            <person name="Zheng J."/>
            <person name="Liu S."/>
            <person name="He W."/>
        </authorList>
    </citation>
    <scope>NUCLEOTIDE SEQUENCE [LARGE SCALE GENOMIC DNA]</scope>
    <source>
        <strain evidence="1 2">FXH275-2</strain>
    </source>
</reference>
<dbReference type="Proteomes" id="UP001198830">
    <property type="component" value="Unassembled WGS sequence"/>
</dbReference>
<comment type="caution">
    <text evidence="1">The sequence shown here is derived from an EMBL/GenBank/DDBJ whole genome shotgun (WGS) entry which is preliminary data.</text>
</comment>
<keyword evidence="2" id="KW-1185">Reference proteome</keyword>
<sequence length="712" mass="76003">MTMPELTVPPLAGTGSDGARKVNVPFGQRFVAPGSFDAATRTMEIVAATETPVKMRGWEIGLDCDWYYEILDCRAEAVDLTDVEAGNCPLLDAHNRWSMAQRAGSVTAARFEAGKVVVTGALGQNELAKSIEAELAPATNAPLKVSSGYRREQMIFERFEGEIPVYRVTRWALREVSFVPIAADPNAGVRSGDHVSPCTIMENRTMPEANPPAAGAATIITPAVPEGQRQEPAQTIVTPPAPAPVSAPDGQRAAPAASVSRFSAGTALAFVEQARAFGDTIATRANELVQQNERGEVSVETARSQLMQAAAEAQRAQTGGITTGGGNVQVTADAADKWQRGAMASIIERAGLTEMVTRAAKMRGETIDLNPGELRGIRNVELARMSLENAGVRIQSYDRDQIVGMALTHRSAGGPFQSSSAFGVLLENVMHKTLQAAYLTAPDTWRRFCGIGSVSDFRPHPRILRGTFGALDALTENGEFKNKAIPDGAKESISAVTKGNIVGLTRQAIVNDDLGAFNDITVELGRAAKLSVEKDVYVLLLLNGGLGPVMGDGKTLFHADHANIAATGAAPSVDAFDALSVLMGSQMDLSGNEYLDITPDVFLGPLGMKGKVVVINGAEYDPDTAGKLQMPNRVKGLFRDIVGTPRLQGSRYYAFADPNVAPAIEVVFLNGNQEPYTEMKEGWRIDGTEWKVRFDYGVGALNWRSAATNAGQ</sequence>
<dbReference type="EMBL" id="JAJGNP010000021">
    <property type="protein sequence ID" value="MCC4234488.1"/>
    <property type="molecule type" value="Genomic_DNA"/>
</dbReference>
<accession>A0ABS8H8V0</accession>
<evidence type="ECO:0000313" key="2">
    <source>
        <dbReference type="Proteomes" id="UP001198830"/>
    </source>
</evidence>
<gene>
    <name evidence="1" type="ORF">LL253_17590</name>
</gene>
<evidence type="ECO:0000313" key="1">
    <source>
        <dbReference type="EMBL" id="MCC4234488.1"/>
    </source>
</evidence>